<dbReference type="EMBL" id="JARK01001345">
    <property type="protein sequence ID" value="EYC27383.1"/>
    <property type="molecule type" value="Genomic_DNA"/>
</dbReference>
<dbReference type="AlphaFoldDB" id="A0A016VKT2"/>
<gene>
    <name evidence="1" type="primary">Acey_s0009.g687</name>
    <name evidence="1" type="ORF">Y032_0009g687</name>
</gene>
<name>A0A016VKT2_9BILA</name>
<dbReference type="Proteomes" id="UP000024635">
    <property type="component" value="Unassembled WGS sequence"/>
</dbReference>
<accession>A0A016VKT2</accession>
<reference evidence="2" key="1">
    <citation type="journal article" date="2015" name="Nat. Genet.">
        <title>The genome and transcriptome of the zoonotic hookworm Ancylostoma ceylanicum identify infection-specific gene families.</title>
        <authorList>
            <person name="Schwarz E.M."/>
            <person name="Hu Y."/>
            <person name="Antoshechkin I."/>
            <person name="Miller M.M."/>
            <person name="Sternberg P.W."/>
            <person name="Aroian R.V."/>
        </authorList>
    </citation>
    <scope>NUCLEOTIDE SEQUENCE</scope>
    <source>
        <strain evidence="2">HY135</strain>
    </source>
</reference>
<sequence>MRISTRALLSPKVFMYRACLSNSSDSACRAASFCTSVYNEVTSTPLHSSGQTSYSAGAEENDPCWTSVTVFWATAGL</sequence>
<evidence type="ECO:0000313" key="1">
    <source>
        <dbReference type="EMBL" id="EYC27383.1"/>
    </source>
</evidence>
<organism evidence="1 2">
    <name type="scientific">Ancylostoma ceylanicum</name>
    <dbReference type="NCBI Taxonomy" id="53326"/>
    <lineage>
        <taxon>Eukaryota</taxon>
        <taxon>Metazoa</taxon>
        <taxon>Ecdysozoa</taxon>
        <taxon>Nematoda</taxon>
        <taxon>Chromadorea</taxon>
        <taxon>Rhabditida</taxon>
        <taxon>Rhabditina</taxon>
        <taxon>Rhabditomorpha</taxon>
        <taxon>Strongyloidea</taxon>
        <taxon>Ancylostomatidae</taxon>
        <taxon>Ancylostomatinae</taxon>
        <taxon>Ancylostoma</taxon>
    </lineage>
</organism>
<proteinExistence type="predicted"/>
<comment type="caution">
    <text evidence="1">The sequence shown here is derived from an EMBL/GenBank/DDBJ whole genome shotgun (WGS) entry which is preliminary data.</text>
</comment>
<evidence type="ECO:0000313" key="2">
    <source>
        <dbReference type="Proteomes" id="UP000024635"/>
    </source>
</evidence>
<keyword evidence="2" id="KW-1185">Reference proteome</keyword>
<protein>
    <submittedName>
        <fullName evidence="1">Uncharacterized protein</fullName>
    </submittedName>
</protein>